<dbReference type="SUPFAM" id="SSF51197">
    <property type="entry name" value="Clavaminate synthase-like"/>
    <property type="match status" value="1"/>
</dbReference>
<dbReference type="OrthoDB" id="438529at2759"/>
<proteinExistence type="predicted"/>
<name>A0A812UG79_9DINO</name>
<evidence type="ECO:0000256" key="1">
    <source>
        <dbReference type="SAM" id="MobiDB-lite"/>
    </source>
</evidence>
<sequence length="604" mass="66360">MARRAWQELRADLLRGLCAPSASPASPASRLELLELVRGTGEAQRRLAAAEALRRQELQGAAHAAPGQVFWARARLASVLDLQRRHEEAQSLLSPEGSEGSEGSLDPSHRAAAALLSVMVRRHLWWQECRTRKTSKKSPSKTSVEVVRMDSTESTSRAELWERFLVPGVPCVLRGLDFVPRWAPGQLREMLKNTRVPAQHYMGHMMAHDDRSRRSSSELSQESISVSMLCQALSRLEFAGAMTFSEFYDAHIEPYDGAAAPRGGLQLFDHSIWQHCEDSRVGQETGHNGACETMMQRILPGCLSFLSMKELRVPSQVFPVDFYTSASARVHPVTGSAGPTLFLAPRGTGSSLHIDTLQTHFWMMLCHGKKRWRLVSRDDVPFLHPLYLTDLNPVFPTDLNALEATASGNALGSSGEALAQVNAEMSVHEVLLEPGDLIFVPAGWPHQVDNLETSVAVSANFVDSSNLARSLEEAEALGLVEETPQLMAEAMRSAASAMPSESEPLPEAPETLRAFKARHGERRAPWEVQQLLTRALLAVGALACAAVWAACSWYAGGSGKPLASAEVPNEEKRNEQREGKSREEPGRHARRQRGPCEDVPCQAT</sequence>
<dbReference type="GO" id="GO:0033749">
    <property type="term" value="F:histone H4R3 demethylase activity"/>
    <property type="evidence" value="ECO:0007669"/>
    <property type="project" value="TreeGrafter"/>
</dbReference>
<reference evidence="3" key="1">
    <citation type="submission" date="2021-02" db="EMBL/GenBank/DDBJ databases">
        <authorList>
            <person name="Dougan E. K."/>
            <person name="Rhodes N."/>
            <person name="Thang M."/>
            <person name="Chan C."/>
        </authorList>
    </citation>
    <scope>NUCLEOTIDE SEQUENCE</scope>
</reference>
<feature type="domain" description="JmjC" evidence="2">
    <location>
        <begin position="302"/>
        <end position="478"/>
    </location>
</feature>
<keyword evidence="4" id="KW-1185">Reference proteome</keyword>
<feature type="region of interest" description="Disordered" evidence="1">
    <location>
        <begin position="560"/>
        <end position="604"/>
    </location>
</feature>
<dbReference type="AlphaFoldDB" id="A0A812UG79"/>
<dbReference type="InterPro" id="IPR050910">
    <property type="entry name" value="JMJD6_ArgDemeth/LysHydrox"/>
</dbReference>
<evidence type="ECO:0000313" key="4">
    <source>
        <dbReference type="Proteomes" id="UP000604046"/>
    </source>
</evidence>
<dbReference type="Proteomes" id="UP000604046">
    <property type="component" value="Unassembled WGS sequence"/>
</dbReference>
<evidence type="ECO:0000259" key="2">
    <source>
        <dbReference type="PROSITE" id="PS51184"/>
    </source>
</evidence>
<protein>
    <submittedName>
        <fullName evidence="3">Jmjd6-a protein</fullName>
    </submittedName>
</protein>
<dbReference type="CDD" id="cd02208">
    <property type="entry name" value="cupin_RmlC-like"/>
    <property type="match status" value="1"/>
</dbReference>
<dbReference type="PANTHER" id="PTHR12480:SF22">
    <property type="entry name" value="JMJC DOMAIN-CONTAINING PROTEIN"/>
    <property type="match status" value="1"/>
</dbReference>
<dbReference type="InterPro" id="IPR003347">
    <property type="entry name" value="JmjC_dom"/>
</dbReference>
<dbReference type="PANTHER" id="PTHR12480">
    <property type="entry name" value="ARGININE DEMETHYLASE AND LYSYL-HYDROXYLASE JMJD"/>
    <property type="match status" value="1"/>
</dbReference>
<dbReference type="Pfam" id="PF13621">
    <property type="entry name" value="Cupin_8"/>
    <property type="match status" value="1"/>
</dbReference>
<dbReference type="Gene3D" id="2.60.120.650">
    <property type="entry name" value="Cupin"/>
    <property type="match status" value="1"/>
</dbReference>
<comment type="caution">
    <text evidence="3">The sequence shown here is derived from an EMBL/GenBank/DDBJ whole genome shotgun (WGS) entry which is preliminary data.</text>
</comment>
<feature type="compositionally biased region" description="Basic and acidic residues" evidence="1">
    <location>
        <begin position="569"/>
        <end position="587"/>
    </location>
</feature>
<gene>
    <name evidence="3" type="primary">jmjd6-a</name>
    <name evidence="3" type="ORF">SNAT2548_LOCUS32849</name>
</gene>
<evidence type="ECO:0000313" key="3">
    <source>
        <dbReference type="EMBL" id="CAE7575917.1"/>
    </source>
</evidence>
<dbReference type="SMART" id="SM00558">
    <property type="entry name" value="JmjC"/>
    <property type="match status" value="1"/>
</dbReference>
<dbReference type="GO" id="GO:0106140">
    <property type="term" value="F:P-TEFb complex binding"/>
    <property type="evidence" value="ECO:0007669"/>
    <property type="project" value="TreeGrafter"/>
</dbReference>
<dbReference type="EMBL" id="CAJNDS010002731">
    <property type="protein sequence ID" value="CAE7575917.1"/>
    <property type="molecule type" value="Genomic_DNA"/>
</dbReference>
<accession>A0A812UG79</accession>
<dbReference type="PROSITE" id="PS51184">
    <property type="entry name" value="JMJC"/>
    <property type="match status" value="1"/>
</dbReference>
<dbReference type="GO" id="GO:0005634">
    <property type="term" value="C:nucleus"/>
    <property type="evidence" value="ECO:0007669"/>
    <property type="project" value="TreeGrafter"/>
</dbReference>
<dbReference type="InterPro" id="IPR041667">
    <property type="entry name" value="Cupin_8"/>
</dbReference>
<organism evidence="3 4">
    <name type="scientific">Symbiodinium natans</name>
    <dbReference type="NCBI Taxonomy" id="878477"/>
    <lineage>
        <taxon>Eukaryota</taxon>
        <taxon>Sar</taxon>
        <taxon>Alveolata</taxon>
        <taxon>Dinophyceae</taxon>
        <taxon>Suessiales</taxon>
        <taxon>Symbiodiniaceae</taxon>
        <taxon>Symbiodinium</taxon>
    </lineage>
</organism>
<dbReference type="GO" id="GO:0005737">
    <property type="term" value="C:cytoplasm"/>
    <property type="evidence" value="ECO:0007669"/>
    <property type="project" value="TreeGrafter"/>
</dbReference>